<dbReference type="Proteomes" id="UP000602395">
    <property type="component" value="Unassembled WGS sequence"/>
</dbReference>
<protein>
    <submittedName>
        <fullName evidence="5">PE-PPE domain-containing protein</fullName>
    </submittedName>
</protein>
<name>A0ABR7WGH2_9ACTN</name>
<organism evidence="5 6">
    <name type="scientific">Gordonia hankookensis</name>
    <dbReference type="NCBI Taxonomy" id="589403"/>
    <lineage>
        <taxon>Bacteria</taxon>
        <taxon>Bacillati</taxon>
        <taxon>Actinomycetota</taxon>
        <taxon>Actinomycetes</taxon>
        <taxon>Mycobacteriales</taxon>
        <taxon>Gordoniaceae</taxon>
        <taxon>Gordonia</taxon>
    </lineage>
</organism>
<evidence type="ECO:0000313" key="5">
    <source>
        <dbReference type="EMBL" id="MBD1320972.1"/>
    </source>
</evidence>
<dbReference type="InterPro" id="IPR029058">
    <property type="entry name" value="AB_hydrolase_fold"/>
</dbReference>
<feature type="region of interest" description="Disordered" evidence="2">
    <location>
        <begin position="457"/>
        <end position="613"/>
    </location>
</feature>
<feature type="compositionally biased region" description="Low complexity" evidence="2">
    <location>
        <begin position="470"/>
        <end position="510"/>
    </location>
</feature>
<dbReference type="RefSeq" id="WP_190267633.1">
    <property type="nucleotide sequence ID" value="NZ_BAABAD010000005.1"/>
</dbReference>
<dbReference type="InterPro" id="IPR000675">
    <property type="entry name" value="Cutinase/axe"/>
</dbReference>
<feature type="compositionally biased region" description="Low complexity" evidence="2">
    <location>
        <begin position="558"/>
        <end position="578"/>
    </location>
</feature>
<evidence type="ECO:0000256" key="3">
    <source>
        <dbReference type="SAM" id="SignalP"/>
    </source>
</evidence>
<feature type="compositionally biased region" description="Gly residues" evidence="2">
    <location>
        <begin position="544"/>
        <end position="557"/>
    </location>
</feature>
<feature type="chain" id="PRO_5046855483" evidence="3">
    <location>
        <begin position="27"/>
        <end position="613"/>
    </location>
</feature>
<evidence type="ECO:0000256" key="1">
    <source>
        <dbReference type="ARBA" id="ARBA00022801"/>
    </source>
</evidence>
<evidence type="ECO:0000256" key="2">
    <source>
        <dbReference type="SAM" id="MobiDB-lite"/>
    </source>
</evidence>
<comment type="caution">
    <text evidence="5">The sequence shown here is derived from an EMBL/GenBank/DDBJ whole genome shotgun (WGS) entry which is preliminary data.</text>
</comment>
<gene>
    <name evidence="5" type="ORF">IDF66_15405</name>
</gene>
<dbReference type="SUPFAM" id="SSF53474">
    <property type="entry name" value="alpha/beta-Hydrolases"/>
    <property type="match status" value="1"/>
</dbReference>
<keyword evidence="3" id="KW-0732">Signal</keyword>
<reference evidence="5 6" key="1">
    <citation type="submission" date="2020-09" db="EMBL/GenBank/DDBJ databases">
        <title>Novel species in genus Gordonia.</title>
        <authorList>
            <person name="Zhang G."/>
        </authorList>
    </citation>
    <scope>NUCLEOTIDE SEQUENCE [LARGE SCALE GENOMIC DNA]</scope>
    <source>
        <strain evidence="5 6">ON-33</strain>
    </source>
</reference>
<sequence>MTTRFPMSRRASVVLIAVCSSLAVVAAFCIPGAVGTAAAADCGGGAVVIVGGTNDPDGAAMIGIKQRYSGTGLDNTLGTRDDTEYAGAPYQVIYADYPTTLWPLGAAGYDDSVAQGEVATRSAIATYQHACGTDKPVVVAGYSQGARVAGDVLSDLGNDRDMTGVLLDEDGNPVLDENGVPVTATIDTTNITGELYADPRRDGTVAGEGIELALIGVIPGLTMTGPRDDGFGTIPVTTVCAAGDPICDLPDPLHDPIGAIDGLVGYFTKHNYYPYRMYLDPADWPTTECVAGSTTTCMVPQDSAIVGVIRQGAEAIGIDGAEIPDFLAGHWTVDLPDGASLANLQPLVRLIQAQLPQLPDLGYGAYLPDLFVFEAIIDGIVHGAPDEVKAGVAALAASAKSIILAPVNYVRFLAEQIPGPQMLASAGGATVPAAGVMDDPPAENRVAVLRAVAAIEEPQGADSSAPVTDSALPGPSSSAASQGNSAAADSAAGAAQAPAYTYTPPAVADPEPSVADSGSGVENGAGVTGTDSTGTGSPRTDGTDTGGTDTGGTGSAGAGSAPASESAADSGGTTPGDSDTGDDRGTGSAVTSGTGGGTAKSSASSNSGDDDGE</sequence>
<feature type="signal peptide" evidence="3">
    <location>
        <begin position="1"/>
        <end position="26"/>
    </location>
</feature>
<dbReference type="Pfam" id="PF08237">
    <property type="entry name" value="PE-PPE"/>
    <property type="match status" value="1"/>
</dbReference>
<evidence type="ECO:0000313" key="6">
    <source>
        <dbReference type="Proteomes" id="UP000602395"/>
    </source>
</evidence>
<evidence type="ECO:0000259" key="4">
    <source>
        <dbReference type="Pfam" id="PF08237"/>
    </source>
</evidence>
<keyword evidence="1" id="KW-0378">Hydrolase</keyword>
<dbReference type="EMBL" id="JACWMS010000003">
    <property type="protein sequence ID" value="MBD1320972.1"/>
    <property type="molecule type" value="Genomic_DNA"/>
</dbReference>
<dbReference type="Gene3D" id="3.40.50.1820">
    <property type="entry name" value="alpha/beta hydrolase"/>
    <property type="match status" value="1"/>
</dbReference>
<feature type="domain" description="PE-PPE" evidence="4">
    <location>
        <begin position="93"/>
        <end position="302"/>
    </location>
</feature>
<feature type="compositionally biased region" description="Low complexity" evidence="2">
    <location>
        <begin position="528"/>
        <end position="540"/>
    </location>
</feature>
<dbReference type="SMART" id="SM01110">
    <property type="entry name" value="Cutinase"/>
    <property type="match status" value="1"/>
</dbReference>
<proteinExistence type="predicted"/>
<keyword evidence="6" id="KW-1185">Reference proteome</keyword>
<dbReference type="InterPro" id="IPR013228">
    <property type="entry name" value="PE-PPE_C"/>
</dbReference>
<accession>A0ABR7WGH2</accession>